<protein>
    <submittedName>
        <fullName evidence="3">MBL fold metallo-hydrolase</fullName>
    </submittedName>
</protein>
<dbReference type="SMART" id="SM00849">
    <property type="entry name" value="Lactamase_B"/>
    <property type="match status" value="1"/>
</dbReference>
<dbReference type="InterPro" id="IPR035681">
    <property type="entry name" value="ComA-like_MBL"/>
</dbReference>
<reference evidence="3 4" key="1">
    <citation type="submission" date="2020-08" db="EMBL/GenBank/DDBJ databases">
        <title>A Genomic Blueprint of the Chicken Gut Microbiome.</title>
        <authorList>
            <person name="Gilroy R."/>
            <person name="Ravi A."/>
            <person name="Getino M."/>
            <person name="Pursley I."/>
            <person name="Horton D.L."/>
            <person name="Alikhan N.-F."/>
            <person name="Baker D."/>
            <person name="Gharbi K."/>
            <person name="Hall N."/>
            <person name="Watson M."/>
            <person name="Adriaenssens E.M."/>
            <person name="Foster-Nyarko E."/>
            <person name="Jarju S."/>
            <person name="Secka A."/>
            <person name="Antonio M."/>
            <person name="Oren A."/>
            <person name="Chaudhuri R."/>
            <person name="La Ragione R.M."/>
            <person name="Hildebrand F."/>
            <person name="Pallen M.J."/>
        </authorList>
    </citation>
    <scope>NUCLEOTIDE SEQUENCE [LARGE SCALE GENOMIC DNA]</scope>
    <source>
        <strain evidence="3 4">Sa3CUN1</strain>
    </source>
</reference>
<dbReference type="InterPro" id="IPR052159">
    <property type="entry name" value="Competence_DNA_uptake"/>
</dbReference>
<evidence type="ECO:0000313" key="3">
    <source>
        <dbReference type="EMBL" id="MBD7915099.1"/>
    </source>
</evidence>
<dbReference type="SUPFAM" id="SSF56281">
    <property type="entry name" value="Metallo-hydrolase/oxidoreductase"/>
    <property type="match status" value="1"/>
</dbReference>
<name>A0ABR8Q445_9CLOT</name>
<dbReference type="InterPro" id="IPR036866">
    <property type="entry name" value="RibonucZ/Hydroxyglut_hydro"/>
</dbReference>
<keyword evidence="4" id="KW-1185">Reference proteome</keyword>
<sequence>MKKLSELAHIYGKMRFIWIIVFIFILLITFISLNNLYSNSKYSALEEGNLSITFLNAGKADAIVLHTNNSTVLIDTGLKSGGKDLVELLNNKGIDTIDYLIITHFDKDHVGGAARIIKRLKVSNIITSDYFKDSDDVEDYLNACNNAGITPKILEDEISFTLDNVTYKIYPHIAKDYPEKKSNNSSLIISVEHGENRMLFTGDANNLRIEEFITKQESNFKYQLLKVPYHGRYIECLSEFFNIIKPEYAVITSSEEDKEDKKTVELLKEINSNILLTREGTIVVKSDGKKLNIEQ</sequence>
<dbReference type="CDD" id="cd07731">
    <property type="entry name" value="ComA-like_MBL-fold"/>
    <property type="match status" value="1"/>
</dbReference>
<comment type="caution">
    <text evidence="3">The sequence shown here is derived from an EMBL/GenBank/DDBJ whole genome shotgun (WGS) entry which is preliminary data.</text>
</comment>
<dbReference type="InterPro" id="IPR001279">
    <property type="entry name" value="Metallo-B-lactamas"/>
</dbReference>
<proteinExistence type="predicted"/>
<keyword evidence="1" id="KW-0812">Transmembrane</keyword>
<evidence type="ECO:0000256" key="1">
    <source>
        <dbReference type="SAM" id="Phobius"/>
    </source>
</evidence>
<evidence type="ECO:0000259" key="2">
    <source>
        <dbReference type="SMART" id="SM00849"/>
    </source>
</evidence>
<feature type="domain" description="Metallo-beta-lactamase" evidence="2">
    <location>
        <begin position="59"/>
        <end position="254"/>
    </location>
</feature>
<dbReference type="EMBL" id="JACSQZ010000024">
    <property type="protein sequence ID" value="MBD7915099.1"/>
    <property type="molecule type" value="Genomic_DNA"/>
</dbReference>
<dbReference type="Pfam" id="PF00753">
    <property type="entry name" value="Lactamase_B"/>
    <property type="match status" value="1"/>
</dbReference>
<dbReference type="Proteomes" id="UP000640335">
    <property type="component" value="Unassembled WGS sequence"/>
</dbReference>
<dbReference type="RefSeq" id="WP_191749862.1">
    <property type="nucleotide sequence ID" value="NZ_JACSQZ010000024.1"/>
</dbReference>
<keyword evidence="1" id="KW-1133">Transmembrane helix</keyword>
<organism evidence="3 4">
    <name type="scientific">Clostridium gallinarum</name>
    <dbReference type="NCBI Taxonomy" id="2762246"/>
    <lineage>
        <taxon>Bacteria</taxon>
        <taxon>Bacillati</taxon>
        <taxon>Bacillota</taxon>
        <taxon>Clostridia</taxon>
        <taxon>Eubacteriales</taxon>
        <taxon>Clostridiaceae</taxon>
        <taxon>Clostridium</taxon>
    </lineage>
</organism>
<dbReference type="PANTHER" id="PTHR30619">
    <property type="entry name" value="DNA INTERNALIZATION/COMPETENCE PROTEIN COMEC/REC2"/>
    <property type="match status" value="1"/>
</dbReference>
<gene>
    <name evidence="3" type="ORF">H9660_08040</name>
</gene>
<feature type="transmembrane region" description="Helical" evidence="1">
    <location>
        <begin position="16"/>
        <end position="37"/>
    </location>
</feature>
<keyword evidence="1" id="KW-0472">Membrane</keyword>
<accession>A0ABR8Q445</accession>
<dbReference type="Gene3D" id="3.60.15.10">
    <property type="entry name" value="Ribonuclease Z/Hydroxyacylglutathione hydrolase-like"/>
    <property type="match status" value="1"/>
</dbReference>
<dbReference type="PANTHER" id="PTHR30619:SF1">
    <property type="entry name" value="RECOMBINATION PROTEIN 2"/>
    <property type="match status" value="1"/>
</dbReference>
<evidence type="ECO:0000313" key="4">
    <source>
        <dbReference type="Proteomes" id="UP000640335"/>
    </source>
</evidence>